<proteinExistence type="predicted"/>
<dbReference type="SUPFAM" id="SSF56672">
    <property type="entry name" value="DNA/RNA polymerases"/>
    <property type="match status" value="1"/>
</dbReference>
<comment type="caution">
    <text evidence="2">The sequence shown here is derived from an EMBL/GenBank/DDBJ whole genome shotgun (WGS) entry which is preliminary data.</text>
</comment>
<dbReference type="PROSITE" id="PS50878">
    <property type="entry name" value="RT_POL"/>
    <property type="match status" value="1"/>
</dbReference>
<dbReference type="Gene3D" id="2.40.70.10">
    <property type="entry name" value="Acid Proteases"/>
    <property type="match status" value="1"/>
</dbReference>
<protein>
    <submittedName>
        <fullName evidence="2">Retrovirus-related Pol polyprotein from transposon 297</fullName>
    </submittedName>
</protein>
<dbReference type="Pfam" id="PF00078">
    <property type="entry name" value="RVT_1"/>
    <property type="match status" value="1"/>
</dbReference>
<dbReference type="CDD" id="cd01647">
    <property type="entry name" value="RT_LTR"/>
    <property type="match status" value="1"/>
</dbReference>
<evidence type="ECO:0000313" key="3">
    <source>
        <dbReference type="Proteomes" id="UP000887159"/>
    </source>
</evidence>
<dbReference type="GO" id="GO:0071897">
    <property type="term" value="P:DNA biosynthetic process"/>
    <property type="evidence" value="ECO:0007669"/>
    <property type="project" value="UniProtKB-ARBA"/>
</dbReference>
<dbReference type="Gene3D" id="3.30.70.270">
    <property type="match status" value="1"/>
</dbReference>
<dbReference type="InterPro" id="IPR043128">
    <property type="entry name" value="Rev_trsase/Diguanyl_cyclase"/>
</dbReference>
<gene>
    <name evidence="2" type="primary">pol</name>
    <name evidence="2" type="ORF">TNCV_3990971</name>
</gene>
<dbReference type="CDD" id="cd00303">
    <property type="entry name" value="retropepsin_like"/>
    <property type="match status" value="1"/>
</dbReference>
<dbReference type="PANTHER" id="PTHR24559">
    <property type="entry name" value="TRANSPOSON TY3-I GAG-POL POLYPROTEIN"/>
    <property type="match status" value="1"/>
</dbReference>
<organism evidence="2 3">
    <name type="scientific">Trichonephila clavipes</name>
    <name type="common">Golden silk orbweaver</name>
    <name type="synonym">Nephila clavipes</name>
    <dbReference type="NCBI Taxonomy" id="2585209"/>
    <lineage>
        <taxon>Eukaryota</taxon>
        <taxon>Metazoa</taxon>
        <taxon>Ecdysozoa</taxon>
        <taxon>Arthropoda</taxon>
        <taxon>Chelicerata</taxon>
        <taxon>Arachnida</taxon>
        <taxon>Araneae</taxon>
        <taxon>Araneomorphae</taxon>
        <taxon>Entelegynae</taxon>
        <taxon>Araneoidea</taxon>
        <taxon>Nephilidae</taxon>
        <taxon>Trichonephila</taxon>
    </lineage>
</organism>
<evidence type="ECO:0000259" key="1">
    <source>
        <dbReference type="PROSITE" id="PS50878"/>
    </source>
</evidence>
<dbReference type="Gene3D" id="3.10.10.10">
    <property type="entry name" value="HIV Type 1 Reverse Transcriptase, subunit A, domain 1"/>
    <property type="match status" value="1"/>
</dbReference>
<feature type="domain" description="Reverse transcriptase" evidence="1">
    <location>
        <begin position="219"/>
        <end position="406"/>
    </location>
</feature>
<sequence>MENPPDTEHQTIRVPSLRMIPVDLPYLPILLNETFITALWDTGAAKSFISEEVYRKYFSYRPRQKTKDRVVTAQGAPCCHLVRVELQIRIRKFQKTWELHILNNMQYQCILGIDFMKESKLTLDFDQKSLIIPDDQIKQLPKVEKPVEIDLSDTKLGEGQKQKLRNLFNGFKGLFSDQPGLTHVSYHEIDIGNKGPVVSRPYRYDRVKQGIIEYHIEKMLQEGTIRPIQSLYASPVVLKRKNNGLPPDSPEAYRFAIDYGKLSAITKYLRYPLSVLDDLIPNIPHTGIMSTLDLKSSYFQLAISPKDIEKTEFITRNGTFAFLRMPLGLSGVAPNFQKVIDIILKPVIGRFVSVYMDDVIITSSSFNEHLDHLNQVFTLLRDAGLTLNKDKCHFAHDKLKYLGLVFSKEEIETDHSKVKAITQK</sequence>
<accession>A0A8X6VSF4</accession>
<keyword evidence="3" id="KW-1185">Reference proteome</keyword>
<dbReference type="Proteomes" id="UP000887159">
    <property type="component" value="Unassembled WGS sequence"/>
</dbReference>
<evidence type="ECO:0000313" key="2">
    <source>
        <dbReference type="EMBL" id="GFY21053.1"/>
    </source>
</evidence>
<dbReference type="InterPro" id="IPR021109">
    <property type="entry name" value="Peptidase_aspartic_dom_sf"/>
</dbReference>
<dbReference type="SUPFAM" id="SSF50630">
    <property type="entry name" value="Acid proteases"/>
    <property type="match status" value="1"/>
</dbReference>
<dbReference type="PANTHER" id="PTHR24559:SF444">
    <property type="entry name" value="REVERSE TRANSCRIPTASE DOMAIN-CONTAINING PROTEIN"/>
    <property type="match status" value="1"/>
</dbReference>
<dbReference type="Pfam" id="PF13975">
    <property type="entry name" value="gag-asp_proteas"/>
    <property type="match status" value="1"/>
</dbReference>
<reference evidence="2" key="1">
    <citation type="submission" date="2020-08" db="EMBL/GenBank/DDBJ databases">
        <title>Multicomponent nature underlies the extraordinary mechanical properties of spider dragline silk.</title>
        <authorList>
            <person name="Kono N."/>
            <person name="Nakamura H."/>
            <person name="Mori M."/>
            <person name="Yoshida Y."/>
            <person name="Ohtoshi R."/>
            <person name="Malay A.D."/>
            <person name="Moran D.A.P."/>
            <person name="Tomita M."/>
            <person name="Numata K."/>
            <person name="Arakawa K."/>
        </authorList>
    </citation>
    <scope>NUCLEOTIDE SEQUENCE</scope>
</reference>
<dbReference type="InterPro" id="IPR053134">
    <property type="entry name" value="RNA-dir_DNA_polymerase"/>
</dbReference>
<dbReference type="InterPro" id="IPR043502">
    <property type="entry name" value="DNA/RNA_pol_sf"/>
</dbReference>
<dbReference type="AlphaFoldDB" id="A0A8X6VSF4"/>
<dbReference type="EMBL" id="BMAU01021357">
    <property type="protein sequence ID" value="GFY21053.1"/>
    <property type="molecule type" value="Genomic_DNA"/>
</dbReference>
<dbReference type="InterPro" id="IPR000477">
    <property type="entry name" value="RT_dom"/>
</dbReference>
<name>A0A8X6VSF4_TRICX</name>